<feature type="transmembrane region" description="Helical" evidence="9">
    <location>
        <begin position="408"/>
        <end position="428"/>
    </location>
</feature>
<protein>
    <recommendedName>
        <fullName evidence="1">non-specific serine/threonine protein kinase</fullName>
        <ecNumber evidence="1">2.7.11.1</ecNumber>
    </recommendedName>
</protein>
<evidence type="ECO:0000256" key="6">
    <source>
        <dbReference type="ARBA" id="ARBA00022840"/>
    </source>
</evidence>
<evidence type="ECO:0000256" key="1">
    <source>
        <dbReference type="ARBA" id="ARBA00012513"/>
    </source>
</evidence>
<evidence type="ECO:0000256" key="9">
    <source>
        <dbReference type="SAM" id="Phobius"/>
    </source>
</evidence>
<feature type="binding site" evidence="7">
    <location>
        <position position="34"/>
    </location>
    <ligand>
        <name>ATP</name>
        <dbReference type="ChEBI" id="CHEBI:30616"/>
    </ligand>
</feature>
<keyword evidence="9" id="KW-1133">Transmembrane helix</keyword>
<dbReference type="Proteomes" id="UP000694287">
    <property type="component" value="Unassembled WGS sequence"/>
</dbReference>
<gene>
    <name evidence="11" type="ORF">I4I81_14485</name>
</gene>
<keyword evidence="5 11" id="KW-0418">Kinase</keyword>
<keyword evidence="9" id="KW-0812">Transmembrane</keyword>
<keyword evidence="3" id="KW-0808">Transferase</keyword>
<dbReference type="CDD" id="cd14014">
    <property type="entry name" value="STKc_PknB_like"/>
    <property type="match status" value="1"/>
</dbReference>
<dbReference type="PROSITE" id="PS50011">
    <property type="entry name" value="PROTEIN_KINASE_DOM"/>
    <property type="match status" value="1"/>
</dbReference>
<evidence type="ECO:0000313" key="11">
    <source>
        <dbReference type="EMBL" id="MBW0135457.1"/>
    </source>
</evidence>
<reference evidence="11 12" key="1">
    <citation type="submission" date="2020-11" db="EMBL/GenBank/DDBJ databases">
        <title>Pseudonocardia abyssalis sp. nov. and Pseudonocardia oceani sp. nov., description and phylogenomic analysis of two novel actinomycetes isolated from the deep Southern Ocean.</title>
        <authorList>
            <person name="Parra J."/>
        </authorList>
    </citation>
    <scope>NUCLEOTIDE SEQUENCE [LARGE SCALE GENOMIC DNA]</scope>
    <source>
        <strain evidence="11 12">KRD-168</strain>
    </source>
</reference>
<comment type="caution">
    <text evidence="11">The sequence shown here is derived from an EMBL/GenBank/DDBJ whole genome shotgun (WGS) entry which is preliminary data.</text>
</comment>
<dbReference type="InterPro" id="IPR017441">
    <property type="entry name" value="Protein_kinase_ATP_BS"/>
</dbReference>
<evidence type="ECO:0000256" key="7">
    <source>
        <dbReference type="PROSITE-ProRule" id="PRU10141"/>
    </source>
</evidence>
<evidence type="ECO:0000313" key="12">
    <source>
        <dbReference type="Proteomes" id="UP000694287"/>
    </source>
</evidence>
<dbReference type="RefSeq" id="WP_218616569.1">
    <property type="nucleotide sequence ID" value="NZ_JADQDK010000001.1"/>
</dbReference>
<evidence type="ECO:0000256" key="4">
    <source>
        <dbReference type="ARBA" id="ARBA00022741"/>
    </source>
</evidence>
<dbReference type="PROSITE" id="PS00107">
    <property type="entry name" value="PROTEIN_KINASE_ATP"/>
    <property type="match status" value="1"/>
</dbReference>
<evidence type="ECO:0000259" key="10">
    <source>
        <dbReference type="PROSITE" id="PS50011"/>
    </source>
</evidence>
<keyword evidence="4 7" id="KW-0547">Nucleotide-binding</keyword>
<evidence type="ECO:0000256" key="3">
    <source>
        <dbReference type="ARBA" id="ARBA00022679"/>
    </source>
</evidence>
<dbReference type="PANTHER" id="PTHR43289:SF6">
    <property type="entry name" value="SERINE_THREONINE-PROTEIN KINASE NEKL-3"/>
    <property type="match status" value="1"/>
</dbReference>
<keyword evidence="6 7" id="KW-0067">ATP-binding</keyword>
<sequence length="586" mass="62264">MFGPYRLDGLLGSGGMGEVHRAYHVEQDRTVALKLLHADLGEDAEFRQRFLRESRVTARLTDPHVIPIHNWGDIDGRLYLDMRLVEGEDLAELLERSGRLSPARAVAVLSQVARALDSAHRSGLIHRDVKPSNVLLAANEDGDDFAYLVDFGIARSLSSDTTGAGITRAGTAVGTLDYMAPERFLEQPVDGRADVYALACVLHECLTGEKPFPVEGLPALMRAHLRTPPPRPSQLRVAAPATIDDVVARGMAKDPAQRFPTAGALAVAARKALDGSVTVAGIARPEPPRPEPPRPVAPDQPTIVPGGPTGLPADHAQLIDRAALERAARRARAEQPRPARPDRPPPLRSPERQAPSPRPGPAWGPGATTPLGNDRVDPMTPHRRAATSHVPLPAFRPPPAPAPRRSPWPFVAGGLVLVAAVVAAVLLLPRAAGTQPSPPHDLTLAQQSLLAVLPIGFSAADCAPAPERENPAVDAALSCTNGPANGPGTATFLHYVDLERLAADHAADAATRALPEGDITGCRDGSATTGSWTRNRETGALACYAEAATGTTIDWTDPRNRTRAVVTRSDGDAAVLYDWWSFGGFL</sequence>
<feature type="domain" description="Protein kinase" evidence="10">
    <location>
        <begin position="5"/>
        <end position="273"/>
    </location>
</feature>
<evidence type="ECO:0000256" key="8">
    <source>
        <dbReference type="SAM" id="MobiDB-lite"/>
    </source>
</evidence>
<dbReference type="EMBL" id="JADQDK010000001">
    <property type="protein sequence ID" value="MBW0135457.1"/>
    <property type="molecule type" value="Genomic_DNA"/>
</dbReference>
<name>A0ABS6UT69_9PSEU</name>
<dbReference type="InterPro" id="IPR000719">
    <property type="entry name" value="Prot_kinase_dom"/>
</dbReference>
<evidence type="ECO:0000256" key="5">
    <source>
        <dbReference type="ARBA" id="ARBA00022777"/>
    </source>
</evidence>
<dbReference type="InterPro" id="IPR008271">
    <property type="entry name" value="Ser/Thr_kinase_AS"/>
</dbReference>
<keyword evidence="12" id="KW-1185">Reference proteome</keyword>
<dbReference type="PANTHER" id="PTHR43289">
    <property type="entry name" value="MITOGEN-ACTIVATED PROTEIN KINASE KINASE KINASE 20-RELATED"/>
    <property type="match status" value="1"/>
</dbReference>
<evidence type="ECO:0000256" key="2">
    <source>
        <dbReference type="ARBA" id="ARBA00022527"/>
    </source>
</evidence>
<keyword evidence="9" id="KW-0472">Membrane</keyword>
<dbReference type="SMART" id="SM00220">
    <property type="entry name" value="S_TKc"/>
    <property type="match status" value="1"/>
</dbReference>
<feature type="region of interest" description="Disordered" evidence="8">
    <location>
        <begin position="326"/>
        <end position="401"/>
    </location>
</feature>
<feature type="compositionally biased region" description="Basic and acidic residues" evidence="8">
    <location>
        <begin position="326"/>
        <end position="351"/>
    </location>
</feature>
<proteinExistence type="predicted"/>
<dbReference type="EC" id="2.7.11.1" evidence="1"/>
<keyword evidence="2 11" id="KW-0723">Serine/threonine-protein kinase</keyword>
<dbReference type="PROSITE" id="PS00108">
    <property type="entry name" value="PROTEIN_KINASE_ST"/>
    <property type="match status" value="1"/>
</dbReference>
<dbReference type="Pfam" id="PF00069">
    <property type="entry name" value="Pkinase"/>
    <property type="match status" value="1"/>
</dbReference>
<accession>A0ABS6UT69</accession>
<dbReference type="GO" id="GO:0004674">
    <property type="term" value="F:protein serine/threonine kinase activity"/>
    <property type="evidence" value="ECO:0007669"/>
    <property type="project" value="UniProtKB-KW"/>
</dbReference>
<organism evidence="11 12">
    <name type="scientific">Pseudonocardia abyssalis</name>
    <dbReference type="NCBI Taxonomy" id="2792008"/>
    <lineage>
        <taxon>Bacteria</taxon>
        <taxon>Bacillati</taxon>
        <taxon>Actinomycetota</taxon>
        <taxon>Actinomycetes</taxon>
        <taxon>Pseudonocardiales</taxon>
        <taxon>Pseudonocardiaceae</taxon>
        <taxon>Pseudonocardia</taxon>
    </lineage>
</organism>
<feature type="region of interest" description="Disordered" evidence="8">
    <location>
        <begin position="281"/>
        <end position="314"/>
    </location>
</feature>